<gene>
    <name evidence="2" type="ORF">POTOM_003661</name>
</gene>
<comment type="caution">
    <text evidence="2">The sequence shown here is derived from an EMBL/GenBank/DDBJ whole genome shotgun (WGS) entry which is preliminary data.</text>
</comment>
<dbReference type="PANTHER" id="PTHR12741:SF47">
    <property type="entry name" value="CALLOSE SYNTHASE 9"/>
    <property type="match status" value="1"/>
</dbReference>
<dbReference type="EMBL" id="JAAWWB010000002">
    <property type="protein sequence ID" value="KAG6787618.1"/>
    <property type="molecule type" value="Genomic_DNA"/>
</dbReference>
<feature type="transmembrane region" description="Helical" evidence="1">
    <location>
        <begin position="43"/>
        <end position="60"/>
    </location>
</feature>
<evidence type="ECO:0000313" key="3">
    <source>
        <dbReference type="Proteomes" id="UP000886885"/>
    </source>
</evidence>
<organism evidence="2 3">
    <name type="scientific">Populus tomentosa</name>
    <name type="common">Chinese white poplar</name>
    <dbReference type="NCBI Taxonomy" id="118781"/>
    <lineage>
        <taxon>Eukaryota</taxon>
        <taxon>Viridiplantae</taxon>
        <taxon>Streptophyta</taxon>
        <taxon>Embryophyta</taxon>
        <taxon>Tracheophyta</taxon>
        <taxon>Spermatophyta</taxon>
        <taxon>Magnoliopsida</taxon>
        <taxon>eudicotyledons</taxon>
        <taxon>Gunneridae</taxon>
        <taxon>Pentapetalae</taxon>
        <taxon>rosids</taxon>
        <taxon>fabids</taxon>
        <taxon>Malpighiales</taxon>
        <taxon>Salicaceae</taxon>
        <taxon>Saliceae</taxon>
        <taxon>Populus</taxon>
    </lineage>
</organism>
<accession>A0A8X8ADJ4</accession>
<dbReference type="PANTHER" id="PTHR12741">
    <property type="entry name" value="LYST-INTERACTING PROTEIN LIP5 DOPAMINE RESPONSIVE PROTEIN DRG-1"/>
    <property type="match status" value="1"/>
</dbReference>
<feature type="transmembrane region" description="Helical" evidence="1">
    <location>
        <begin position="175"/>
        <end position="196"/>
    </location>
</feature>
<reference evidence="2" key="1">
    <citation type="journal article" date="2020" name="bioRxiv">
        <title>Hybrid origin of Populus tomentosa Carr. identified through genome sequencing and phylogenomic analysis.</title>
        <authorList>
            <person name="An X."/>
            <person name="Gao K."/>
            <person name="Chen Z."/>
            <person name="Li J."/>
            <person name="Yang X."/>
            <person name="Yang X."/>
            <person name="Zhou J."/>
            <person name="Guo T."/>
            <person name="Zhao T."/>
            <person name="Huang S."/>
            <person name="Miao D."/>
            <person name="Khan W.U."/>
            <person name="Rao P."/>
            <person name="Ye M."/>
            <person name="Lei B."/>
            <person name="Liao W."/>
            <person name="Wang J."/>
            <person name="Ji L."/>
            <person name="Li Y."/>
            <person name="Guo B."/>
            <person name="Mustafa N.S."/>
            <person name="Li S."/>
            <person name="Yun Q."/>
            <person name="Keller S.R."/>
            <person name="Mao J."/>
            <person name="Zhang R."/>
            <person name="Strauss S.H."/>
        </authorList>
    </citation>
    <scope>NUCLEOTIDE SEQUENCE</scope>
    <source>
        <strain evidence="2">GM15</strain>
        <tissue evidence="2">Leaf</tissue>
    </source>
</reference>
<keyword evidence="3" id="KW-1185">Reference proteome</keyword>
<dbReference type="AlphaFoldDB" id="A0A8X8ADJ4"/>
<dbReference type="GO" id="GO:0046527">
    <property type="term" value="F:glucosyltransferase activity"/>
    <property type="evidence" value="ECO:0007669"/>
    <property type="project" value="TreeGrafter"/>
</dbReference>
<keyword evidence="1" id="KW-1133">Transmembrane helix</keyword>
<dbReference type="Proteomes" id="UP000886885">
    <property type="component" value="Chromosome 1D"/>
</dbReference>
<protein>
    <submittedName>
        <fullName evidence="2">Uncharacterized protein</fullName>
    </submittedName>
</protein>
<sequence length="229" mass="25591">MHQTVTLLGSVVPLAIIRCSLAYPINENKGQHQAHIRTLSGRIMETLLSLRFFIFQYGVVYKLHIQGSDTSLSVYGFSWIVLAVLIILFKVFTFSQKVSVNFQLLLRFVQGVSFMLALAGIVIAVALTELSVSDIFASILAFIPTIWGILSIASAWKPVMKRMGLWKSIRSIARLYDAGMGMLIFIPIAFFSWFPFVSTFQTRLMFNQAFSRGLEISLILAGNNPNTGI</sequence>
<evidence type="ECO:0000313" key="2">
    <source>
        <dbReference type="EMBL" id="KAG6787618.1"/>
    </source>
</evidence>
<feature type="transmembrane region" description="Helical" evidence="1">
    <location>
        <begin position="6"/>
        <end position="23"/>
    </location>
</feature>
<feature type="transmembrane region" description="Helical" evidence="1">
    <location>
        <begin position="72"/>
        <end position="92"/>
    </location>
</feature>
<dbReference type="GO" id="GO:0005886">
    <property type="term" value="C:plasma membrane"/>
    <property type="evidence" value="ECO:0007669"/>
    <property type="project" value="TreeGrafter"/>
</dbReference>
<keyword evidence="1" id="KW-0472">Membrane</keyword>
<proteinExistence type="predicted"/>
<feature type="transmembrane region" description="Helical" evidence="1">
    <location>
        <begin position="104"/>
        <end position="129"/>
    </location>
</feature>
<evidence type="ECO:0000256" key="1">
    <source>
        <dbReference type="SAM" id="Phobius"/>
    </source>
</evidence>
<name>A0A8X8ADJ4_POPTO</name>
<keyword evidence="1" id="KW-0812">Transmembrane</keyword>
<dbReference type="OrthoDB" id="1880850at2759"/>
<feature type="transmembrane region" description="Helical" evidence="1">
    <location>
        <begin position="135"/>
        <end position="155"/>
    </location>
</feature>